<reference evidence="4 5" key="1">
    <citation type="submission" date="2017-12" db="EMBL/GenBank/DDBJ databases">
        <title>Comparative genomics of Botrytis spp.</title>
        <authorList>
            <person name="Valero-Jimenez C.A."/>
            <person name="Tapia P."/>
            <person name="Veloso J."/>
            <person name="Silva-Moreno E."/>
            <person name="Staats M."/>
            <person name="Valdes J.H."/>
            <person name="Van Kan J.A.L."/>
        </authorList>
    </citation>
    <scope>NUCLEOTIDE SEQUENCE [LARGE SCALE GENOMIC DNA]</scope>
    <source>
        <strain evidence="4 5">Bt9001</strain>
    </source>
</reference>
<feature type="coiled-coil region" evidence="2">
    <location>
        <begin position="521"/>
        <end position="569"/>
    </location>
</feature>
<feature type="compositionally biased region" description="Low complexity" evidence="3">
    <location>
        <begin position="1067"/>
        <end position="1080"/>
    </location>
</feature>
<dbReference type="Proteomes" id="UP000297777">
    <property type="component" value="Unassembled WGS sequence"/>
</dbReference>
<dbReference type="PANTHER" id="PTHR23160:SF19">
    <property type="entry name" value="MYOSIN HEAVY CHAIN-RELATED PROTEIN"/>
    <property type="match status" value="1"/>
</dbReference>
<accession>A0A4Z1E9Z9</accession>
<evidence type="ECO:0000313" key="5">
    <source>
        <dbReference type="Proteomes" id="UP000297777"/>
    </source>
</evidence>
<organism evidence="4 5">
    <name type="scientific">Botrytis tulipae</name>
    <dbReference type="NCBI Taxonomy" id="87230"/>
    <lineage>
        <taxon>Eukaryota</taxon>
        <taxon>Fungi</taxon>
        <taxon>Dikarya</taxon>
        <taxon>Ascomycota</taxon>
        <taxon>Pezizomycotina</taxon>
        <taxon>Leotiomycetes</taxon>
        <taxon>Helotiales</taxon>
        <taxon>Sclerotiniaceae</taxon>
        <taxon>Botrytis</taxon>
    </lineage>
</organism>
<dbReference type="EMBL" id="PQXH01000280">
    <property type="protein sequence ID" value="TGO07393.1"/>
    <property type="molecule type" value="Genomic_DNA"/>
</dbReference>
<keyword evidence="5" id="KW-1185">Reference proteome</keyword>
<feature type="coiled-coil region" evidence="2">
    <location>
        <begin position="787"/>
        <end position="867"/>
    </location>
</feature>
<proteinExistence type="predicted"/>
<evidence type="ECO:0000256" key="3">
    <source>
        <dbReference type="SAM" id="MobiDB-lite"/>
    </source>
</evidence>
<dbReference type="PANTHER" id="PTHR23160">
    <property type="entry name" value="SYNAPTONEMAL COMPLEX PROTEIN-RELATED"/>
    <property type="match status" value="1"/>
</dbReference>
<feature type="region of interest" description="Disordered" evidence="3">
    <location>
        <begin position="1059"/>
        <end position="1080"/>
    </location>
</feature>
<feature type="coiled-coil region" evidence="2">
    <location>
        <begin position="1082"/>
        <end position="1151"/>
    </location>
</feature>
<comment type="caution">
    <text evidence="4">The sequence shown here is derived from an EMBL/GenBank/DDBJ whole genome shotgun (WGS) entry which is preliminary data.</text>
</comment>
<name>A0A4Z1E9Z9_9HELO</name>
<evidence type="ECO:0000256" key="2">
    <source>
        <dbReference type="SAM" id="Coils"/>
    </source>
</evidence>
<evidence type="ECO:0000313" key="4">
    <source>
        <dbReference type="EMBL" id="TGO07393.1"/>
    </source>
</evidence>
<protein>
    <submittedName>
        <fullName evidence="4">Uncharacterized protein</fullName>
    </submittedName>
</protein>
<keyword evidence="1 2" id="KW-0175">Coiled coil</keyword>
<evidence type="ECO:0000256" key="1">
    <source>
        <dbReference type="ARBA" id="ARBA00023054"/>
    </source>
</evidence>
<gene>
    <name evidence="4" type="ORF">BTUL_0282g00040</name>
</gene>
<feature type="compositionally biased region" description="Polar residues" evidence="3">
    <location>
        <begin position="742"/>
        <end position="755"/>
    </location>
</feature>
<feature type="region of interest" description="Disordered" evidence="3">
    <location>
        <begin position="740"/>
        <end position="764"/>
    </location>
</feature>
<dbReference type="OrthoDB" id="3536079at2759"/>
<sequence length="1373" mass="156115">MMDPDLSRDALATLNEEECQLLKLHDKFIAIDVNLLRAKYEHQQKLNNFAARKDIWYESINQLFKSFLGLLSGGQTQLNSMQLTHDDIEVTLGTQDDEHSINKAWEESMKNMAESLMAEKSRNVSTHHEQKKDILKSIDILLDTPNSMVSNIDNNNEASTDHTQSLVFALAKNASLKLELAKAEYELGRVRSLGSYTGGTSSQEILTLKQKLGQVEDEKAGLVLGLSATEDELESTRASLTDAYTEIESLEYKLNGKNHPNHDLRTLAVNVRLRFLNQATRRNNRGNYTAVRGLKATDVGAIERGSAAVHGGDVRTDAFMIRNNIHNKFKDGYESLFLRVYGVSVDEVSQGRDGKYRLGSKYVEMADLRGTMSHCLSFSELSHDQGMDYRFDGLRFECDSIYQEYLGQSGSVAKAQDAFNNDQVIDAHLITMGNIADHIVGLEKQRLRGDLYVRCFREDCFSLSTMTFLGPSTTKKVKGIKSSIHEDIRRPLALLSQNVNRSKPSTERPSSYITNESKKAISVLINQHEQAKSELEDHKSSESKMKNEVEELRTQIQELHDTIKHDRDDLRELNKIIEGDIQGTSSVPDTHEALLEKLIAKEAAIDREILNLRDDKVSSRAELWFDAVGRVDESIVHPNQASRDRNLAMRKEMYIRTKRSIAQETKVALLSTKEDIRKQKLDILRNDSVAGHVPLAPPSPISMDSDQISFVAETPLADPFVENVPQNRDGSWATIYGEESSTRPSRIFSENNRTAQDSHRTTLNREQSSNVFGGIFDEDTQTEEDSHRAALEENRSLRLQIQTTERKVQEWEGNFDRFKLETQATIARLASEISFSEESLQEYKNALDDADEVRGQLVHDLAQIEEEKSRLCVIVEEVGLPILARNAENMKRIKRDGVFTTLGNSHLPFNENLVHNGNYAATGGHIDAHLASILLSEKEIVSGPVISHEMFLNMYGVSVGEYRHLYKVSDRLDEMFNMHAMLVESGSFTEKTLSETRDSLFQNLFTQGLLQFDTIDAPSAVEKGRIFDSQDGEDQIQTFNEMLEIVQDIKRMQRDAKLEPVPEQLVSEESGSEESSSVYSVSESILEDKRDLQNELEAMKQTVIKLEVEKKQDKTTIARLQSLYNEVRQENTTLKERLKQLEENIVQYKVVTNSCSRVRHGFFHAGRSLCDSGKFLNIQGRAQADKKVNDTRNNACHQGDITTDFSLFKIDPNRAGWNIGGERYKDFTNSYRTTPHEWAKIVSLSKASPHPFLVELLNMHSTMYRCYSNTEFTHSPKNDETFDDLFEKFFKIYKDLLATANSFLADKRYENLVSIVKQAENDRKKMRGIVWETVESDKARRFKQSRLISPCNLPRSQCNTEGFELAKAQKAWW</sequence>